<keyword evidence="1" id="KW-0813">Transport</keyword>
<dbReference type="InterPro" id="IPR032823">
    <property type="entry name" value="BCA_ABC_TP_C"/>
</dbReference>
<dbReference type="GO" id="GO:0005304">
    <property type="term" value="F:L-valine transmembrane transporter activity"/>
    <property type="evidence" value="ECO:0007669"/>
    <property type="project" value="TreeGrafter"/>
</dbReference>
<dbReference type="Gene3D" id="3.40.50.300">
    <property type="entry name" value="P-loop containing nucleotide triphosphate hydrolases"/>
    <property type="match status" value="1"/>
</dbReference>
<dbReference type="GO" id="GO:0005524">
    <property type="term" value="F:ATP binding"/>
    <property type="evidence" value="ECO:0007669"/>
    <property type="project" value="UniProtKB-KW"/>
</dbReference>
<organism evidence="5 6">
    <name type="scientific">Erysipelothrix larvae</name>
    <dbReference type="NCBI Taxonomy" id="1514105"/>
    <lineage>
        <taxon>Bacteria</taxon>
        <taxon>Bacillati</taxon>
        <taxon>Bacillota</taxon>
        <taxon>Erysipelotrichia</taxon>
        <taxon>Erysipelotrichales</taxon>
        <taxon>Erysipelotrichaceae</taxon>
        <taxon>Erysipelothrix</taxon>
    </lineage>
</organism>
<dbReference type="Pfam" id="PF12399">
    <property type="entry name" value="BCA_ABC_TP_C"/>
    <property type="match status" value="1"/>
</dbReference>
<dbReference type="GO" id="GO:0016887">
    <property type="term" value="F:ATP hydrolysis activity"/>
    <property type="evidence" value="ECO:0007669"/>
    <property type="project" value="InterPro"/>
</dbReference>
<evidence type="ECO:0000256" key="1">
    <source>
        <dbReference type="ARBA" id="ARBA00022448"/>
    </source>
</evidence>
<sequence>METLKVNHLTQRFGGVVAIEDVSCEVKMGEKVGIIGPNGAGKTTLFNCLTGIYVPTEGSISLNGETTTELTGMSVEKITELGLARTFQNIRLFKDLTLLDNLKVAMNFNVNYSKFDAVFRTRNFYREERIMQEKADSYLDIVDLKDKAEQKASSLSYGEQRRLEIVRALATGAKYLFLDEPAAGMNPQETNDLRDFINLIHSKFELTIVLIEHDMGFVMDLCDRIYVLNYGKCIAEGTPKEIQSNKLVIDAYLGNEDA</sequence>
<dbReference type="PANTHER" id="PTHR45772">
    <property type="entry name" value="CONSERVED COMPONENT OF ABC TRANSPORTER FOR NATURAL AMINO ACIDS-RELATED"/>
    <property type="match status" value="1"/>
</dbReference>
<dbReference type="GO" id="GO:1903806">
    <property type="term" value="P:L-isoleucine import across plasma membrane"/>
    <property type="evidence" value="ECO:0007669"/>
    <property type="project" value="TreeGrafter"/>
</dbReference>
<evidence type="ECO:0000313" key="6">
    <source>
        <dbReference type="Proteomes" id="UP000063781"/>
    </source>
</evidence>
<gene>
    <name evidence="5" type="ORF">AOC36_05245</name>
</gene>
<dbReference type="PROSITE" id="PS50893">
    <property type="entry name" value="ABC_TRANSPORTER_2"/>
    <property type="match status" value="1"/>
</dbReference>
<keyword evidence="2" id="KW-0547">Nucleotide-binding</keyword>
<dbReference type="InterPro" id="IPR051120">
    <property type="entry name" value="ABC_AA/LPS_Transport"/>
</dbReference>
<dbReference type="Pfam" id="PF00005">
    <property type="entry name" value="ABC_tran"/>
    <property type="match status" value="1"/>
</dbReference>
<dbReference type="PROSITE" id="PS00211">
    <property type="entry name" value="ABC_TRANSPORTER_1"/>
    <property type="match status" value="1"/>
</dbReference>
<proteinExistence type="predicted"/>
<dbReference type="SMART" id="SM00382">
    <property type="entry name" value="AAA"/>
    <property type="match status" value="1"/>
</dbReference>
<dbReference type="Proteomes" id="UP000063781">
    <property type="component" value="Chromosome"/>
</dbReference>
<evidence type="ECO:0000256" key="3">
    <source>
        <dbReference type="ARBA" id="ARBA00022840"/>
    </source>
</evidence>
<dbReference type="InterPro" id="IPR027417">
    <property type="entry name" value="P-loop_NTPase"/>
</dbReference>
<feature type="domain" description="ABC transporter" evidence="4">
    <location>
        <begin position="4"/>
        <end position="255"/>
    </location>
</feature>
<evidence type="ECO:0000256" key="2">
    <source>
        <dbReference type="ARBA" id="ARBA00022741"/>
    </source>
</evidence>
<dbReference type="GO" id="GO:0005886">
    <property type="term" value="C:plasma membrane"/>
    <property type="evidence" value="ECO:0007669"/>
    <property type="project" value="TreeGrafter"/>
</dbReference>
<dbReference type="GO" id="GO:0015808">
    <property type="term" value="P:L-alanine transport"/>
    <property type="evidence" value="ECO:0007669"/>
    <property type="project" value="TreeGrafter"/>
</dbReference>
<dbReference type="KEGG" id="erl:AOC36_05245"/>
<keyword evidence="3 5" id="KW-0067">ATP-binding</keyword>
<dbReference type="CDD" id="cd03219">
    <property type="entry name" value="ABC_Mj1267_LivG_branched"/>
    <property type="match status" value="1"/>
</dbReference>
<dbReference type="InterPro" id="IPR003593">
    <property type="entry name" value="AAA+_ATPase"/>
</dbReference>
<reference evidence="5 6" key="1">
    <citation type="submission" date="2015-10" db="EMBL/GenBank/DDBJ databases">
        <title>Erysipelothrix larvae sp. LV19 isolated from the larval gut of the rhinoceros beetle, Trypoxylus dichotomus.</title>
        <authorList>
            <person name="Lim S."/>
            <person name="Kim B.-C."/>
        </authorList>
    </citation>
    <scope>NUCLEOTIDE SEQUENCE [LARGE SCALE GENOMIC DNA]</scope>
    <source>
        <strain evidence="5 6">LV19</strain>
    </source>
</reference>
<dbReference type="AlphaFoldDB" id="A0A0X8H031"/>
<dbReference type="GO" id="GO:0042941">
    <property type="term" value="P:D-alanine transmembrane transport"/>
    <property type="evidence" value="ECO:0007669"/>
    <property type="project" value="TreeGrafter"/>
</dbReference>
<protein>
    <submittedName>
        <fullName evidence="5">ABC transporter ATP-binding protein</fullName>
    </submittedName>
</protein>
<dbReference type="GO" id="GO:0015192">
    <property type="term" value="F:L-phenylalanine transmembrane transporter activity"/>
    <property type="evidence" value="ECO:0007669"/>
    <property type="project" value="TreeGrafter"/>
</dbReference>
<accession>A0A0X8H031</accession>
<dbReference type="InterPro" id="IPR003439">
    <property type="entry name" value="ABC_transporter-like_ATP-bd"/>
</dbReference>
<dbReference type="GO" id="GO:1903805">
    <property type="term" value="P:L-valine import across plasma membrane"/>
    <property type="evidence" value="ECO:0007669"/>
    <property type="project" value="TreeGrafter"/>
</dbReference>
<dbReference type="OrthoDB" id="9805514at2"/>
<dbReference type="GO" id="GO:0015188">
    <property type="term" value="F:L-isoleucine transmembrane transporter activity"/>
    <property type="evidence" value="ECO:0007669"/>
    <property type="project" value="TreeGrafter"/>
</dbReference>
<dbReference type="STRING" id="1514105.AOC36_05245"/>
<dbReference type="PANTHER" id="PTHR45772:SF7">
    <property type="entry name" value="AMINO ACID ABC TRANSPORTER ATP-BINDING PROTEIN"/>
    <property type="match status" value="1"/>
</dbReference>
<dbReference type="RefSeq" id="WP_067632159.1">
    <property type="nucleotide sequence ID" value="NZ_CP013213.1"/>
</dbReference>
<dbReference type="InterPro" id="IPR017871">
    <property type="entry name" value="ABC_transporter-like_CS"/>
</dbReference>
<name>A0A0X8H031_9FIRM</name>
<dbReference type="EMBL" id="CP013213">
    <property type="protein sequence ID" value="AMC93404.1"/>
    <property type="molecule type" value="Genomic_DNA"/>
</dbReference>
<evidence type="ECO:0000313" key="5">
    <source>
        <dbReference type="EMBL" id="AMC93404.1"/>
    </source>
</evidence>
<keyword evidence="6" id="KW-1185">Reference proteome</keyword>
<evidence type="ECO:0000259" key="4">
    <source>
        <dbReference type="PROSITE" id="PS50893"/>
    </source>
</evidence>
<dbReference type="FunFam" id="3.40.50.300:FF:000421">
    <property type="entry name" value="Branched-chain amino acid ABC transporter ATP-binding protein"/>
    <property type="match status" value="1"/>
</dbReference>
<dbReference type="SUPFAM" id="SSF52540">
    <property type="entry name" value="P-loop containing nucleoside triphosphate hydrolases"/>
    <property type="match status" value="1"/>
</dbReference>